<dbReference type="PATRIC" id="fig|512763.3.peg.4355"/>
<gene>
    <name evidence="2" type="ORF">DC20_19830</name>
</gene>
<dbReference type="KEGG" id="rti:DC20_19830"/>
<evidence type="ECO:0000256" key="1">
    <source>
        <dbReference type="SAM" id="SignalP"/>
    </source>
</evidence>
<accession>A0A0P0C6G3</accession>
<proteinExistence type="predicted"/>
<dbReference type="InterPro" id="IPR010281">
    <property type="entry name" value="DUF885"/>
</dbReference>
<dbReference type="OrthoDB" id="9760040at2"/>
<dbReference type="EMBL" id="CP012643">
    <property type="protein sequence ID" value="ALJ00824.1"/>
    <property type="molecule type" value="Genomic_DNA"/>
</dbReference>
<evidence type="ECO:0000313" key="3">
    <source>
        <dbReference type="Proteomes" id="UP000061382"/>
    </source>
</evidence>
<reference evidence="2 3" key="1">
    <citation type="submission" date="2015-08" db="EMBL/GenBank/DDBJ databases">
        <title>Complete genome sequence of Rufibacter tibetensis strain 1351t, a radiation-resistant bacterium from tibet plateau.</title>
        <authorList>
            <person name="Dai J."/>
        </authorList>
    </citation>
    <scope>NUCLEOTIDE SEQUENCE [LARGE SCALE GENOMIC DNA]</scope>
    <source>
        <strain evidence="2 3">1351</strain>
    </source>
</reference>
<name>A0A0P0C6G3_9BACT</name>
<organism evidence="2 3">
    <name type="scientific">Rufibacter tibetensis</name>
    <dbReference type="NCBI Taxonomy" id="512763"/>
    <lineage>
        <taxon>Bacteria</taxon>
        <taxon>Pseudomonadati</taxon>
        <taxon>Bacteroidota</taxon>
        <taxon>Cytophagia</taxon>
        <taxon>Cytophagales</taxon>
        <taxon>Hymenobacteraceae</taxon>
        <taxon>Rufibacter</taxon>
    </lineage>
</organism>
<sequence length="596" mass="68174">MKKLLLMAALAGVLLSCEKKADSGAAANVADNKQLSTMFENYWEQNARFFPLEATAQGDNRYNHLLPNDITKSFRDSLQTYYQQHLDKLHQFDRASLNANDQISYDIFEYEMETRLEGLKLNTWMIPFQQFWGLPLTMGQLGAGTGNQPFKTTKDYENWLGRVQGFTVWADSAIANFRQGMANGMVLPRPLVTKMIPQMQSMVVTDPTKSLFYGPIQNFPAEVPAADRQRLTQAYQQAITTQLVPTYQKLATFLQQEYLPKARTTTGINDVTGGSDLYKYYVKYWTTTDKTPDEIYKTGQQEVKRLNGEMLKVKDQVGFKGNMEQFFAFLRNDPKFTPYKTPEEVLNAFRAIQTKIEPNLQKMFGRTPKTPFEIRQTEAFRAASASAEYNQGSPDGTRPGIFYVPILDATKFNTTSGMESLFLHEAIPGHHYQISLQQENEKLPKFRRFSWYGAYGEGWALYTESLGKELGLYTDPYQYMGALGDEMHRAIRLVVDVGMHTKGMTREEAIEYMMANEAISEEGAIAEIERYMAIPGQALSYKTGQLKIKELREKYEKDLGDQFKLASFHDAFLKDGSMPLRVAEKKMDDWAKQQKK</sequence>
<protein>
    <recommendedName>
        <fullName evidence="4">DUF885 domain-containing protein</fullName>
    </recommendedName>
</protein>
<dbReference type="PANTHER" id="PTHR33361:SF16">
    <property type="entry name" value="DUF885 DOMAIN-CONTAINING PROTEIN"/>
    <property type="match status" value="1"/>
</dbReference>
<dbReference type="PANTHER" id="PTHR33361">
    <property type="entry name" value="GLR0591 PROTEIN"/>
    <property type="match status" value="1"/>
</dbReference>
<dbReference type="Proteomes" id="UP000061382">
    <property type="component" value="Chromosome"/>
</dbReference>
<feature type="chain" id="PRO_5006042429" description="DUF885 domain-containing protein" evidence="1">
    <location>
        <begin position="22"/>
        <end position="596"/>
    </location>
</feature>
<dbReference type="PROSITE" id="PS51257">
    <property type="entry name" value="PROKAR_LIPOPROTEIN"/>
    <property type="match status" value="1"/>
</dbReference>
<dbReference type="AlphaFoldDB" id="A0A0P0C6G3"/>
<evidence type="ECO:0008006" key="4">
    <source>
        <dbReference type="Google" id="ProtNLM"/>
    </source>
</evidence>
<keyword evidence="1" id="KW-0732">Signal</keyword>
<feature type="signal peptide" evidence="1">
    <location>
        <begin position="1"/>
        <end position="21"/>
    </location>
</feature>
<evidence type="ECO:0000313" key="2">
    <source>
        <dbReference type="EMBL" id="ALJ00824.1"/>
    </source>
</evidence>
<keyword evidence="3" id="KW-1185">Reference proteome</keyword>
<dbReference type="Pfam" id="PF05960">
    <property type="entry name" value="DUF885"/>
    <property type="match status" value="1"/>
</dbReference>
<dbReference type="RefSeq" id="WP_062545437.1">
    <property type="nucleotide sequence ID" value="NZ_CP012643.1"/>
</dbReference>